<dbReference type="PANTHER" id="PTHR45036:SF1">
    <property type="entry name" value="METHYLTRANSFERASE LIKE 7A"/>
    <property type="match status" value="1"/>
</dbReference>
<reference evidence="2 3" key="1">
    <citation type="submission" date="2023-05" db="EMBL/GenBank/DDBJ databases">
        <title>Actinoplanes sp. NEAU-A12 genome sequencing.</title>
        <authorList>
            <person name="Wang Z.-S."/>
        </authorList>
    </citation>
    <scope>NUCLEOTIDE SEQUENCE [LARGE SCALE GENOMIC DNA]</scope>
    <source>
        <strain evidence="2 3">NEAU-A12</strain>
    </source>
</reference>
<dbReference type="InterPro" id="IPR013216">
    <property type="entry name" value="Methyltransf_11"/>
</dbReference>
<sequence>MQPHDASVRSREVWDRLAGRYDRDIRFLEAKLFTGGREWVCSRAAGDVLEVAVGTGRNLDFYPGDVRLTGLELSPAMLAVARRRAAGLGRPIALHEGDAQALPYRDASFDTVVCVLSLCAITDAGVALAEMRRVLRPGGRLLLLDHVAGTRAAVRAVQWLAERVTLPLQGEHLTRRTLPMVRAAGFDVVEQERLKAGIVQRIHARKPAG</sequence>
<dbReference type="RefSeq" id="WP_282763760.1">
    <property type="nucleotide sequence ID" value="NZ_JASCTH010000021.1"/>
</dbReference>
<dbReference type="Gene3D" id="3.40.50.150">
    <property type="entry name" value="Vaccinia Virus protein VP39"/>
    <property type="match status" value="1"/>
</dbReference>
<dbReference type="Pfam" id="PF08241">
    <property type="entry name" value="Methyltransf_11"/>
    <property type="match status" value="1"/>
</dbReference>
<dbReference type="InterPro" id="IPR029063">
    <property type="entry name" value="SAM-dependent_MTases_sf"/>
</dbReference>
<keyword evidence="3" id="KW-1185">Reference proteome</keyword>
<name>A0ABT6WSH8_9ACTN</name>
<comment type="caution">
    <text evidence="2">The sequence shown here is derived from an EMBL/GenBank/DDBJ whole genome shotgun (WGS) entry which is preliminary data.</text>
</comment>
<organism evidence="2 3">
    <name type="scientific">Actinoplanes sandaracinus</name>
    <dbReference type="NCBI Taxonomy" id="3045177"/>
    <lineage>
        <taxon>Bacteria</taxon>
        <taxon>Bacillati</taxon>
        <taxon>Actinomycetota</taxon>
        <taxon>Actinomycetes</taxon>
        <taxon>Micromonosporales</taxon>
        <taxon>Micromonosporaceae</taxon>
        <taxon>Actinoplanes</taxon>
    </lineage>
</organism>
<gene>
    <name evidence="2" type="ORF">QLQ12_29135</name>
</gene>
<feature type="domain" description="Methyltransferase type 11" evidence="1">
    <location>
        <begin position="49"/>
        <end position="142"/>
    </location>
</feature>
<evidence type="ECO:0000313" key="3">
    <source>
        <dbReference type="Proteomes" id="UP001241758"/>
    </source>
</evidence>
<evidence type="ECO:0000313" key="2">
    <source>
        <dbReference type="EMBL" id="MDI6102691.1"/>
    </source>
</evidence>
<keyword evidence="2" id="KW-0489">Methyltransferase</keyword>
<accession>A0ABT6WSH8</accession>
<dbReference type="CDD" id="cd02440">
    <property type="entry name" value="AdoMet_MTases"/>
    <property type="match status" value="1"/>
</dbReference>
<protein>
    <submittedName>
        <fullName evidence="2">Methyltransferase domain-containing protein</fullName>
    </submittedName>
</protein>
<dbReference type="EMBL" id="JASCTH010000021">
    <property type="protein sequence ID" value="MDI6102691.1"/>
    <property type="molecule type" value="Genomic_DNA"/>
</dbReference>
<dbReference type="InterPro" id="IPR052356">
    <property type="entry name" value="Thiol_S-MT"/>
</dbReference>
<dbReference type="GO" id="GO:0032259">
    <property type="term" value="P:methylation"/>
    <property type="evidence" value="ECO:0007669"/>
    <property type="project" value="UniProtKB-KW"/>
</dbReference>
<dbReference type="SUPFAM" id="SSF53335">
    <property type="entry name" value="S-adenosyl-L-methionine-dependent methyltransferases"/>
    <property type="match status" value="1"/>
</dbReference>
<dbReference type="Proteomes" id="UP001241758">
    <property type="component" value="Unassembled WGS sequence"/>
</dbReference>
<proteinExistence type="predicted"/>
<dbReference type="PANTHER" id="PTHR45036">
    <property type="entry name" value="METHYLTRANSFERASE LIKE 7B"/>
    <property type="match status" value="1"/>
</dbReference>
<dbReference type="GO" id="GO:0008168">
    <property type="term" value="F:methyltransferase activity"/>
    <property type="evidence" value="ECO:0007669"/>
    <property type="project" value="UniProtKB-KW"/>
</dbReference>
<evidence type="ECO:0000259" key="1">
    <source>
        <dbReference type="Pfam" id="PF08241"/>
    </source>
</evidence>
<keyword evidence="2" id="KW-0808">Transferase</keyword>